<organism evidence="2 3">
    <name type="scientific">Peribacillus faecalis</name>
    <dbReference type="NCBI Taxonomy" id="2772559"/>
    <lineage>
        <taxon>Bacteria</taxon>
        <taxon>Bacillati</taxon>
        <taxon>Bacillota</taxon>
        <taxon>Bacilli</taxon>
        <taxon>Bacillales</taxon>
        <taxon>Bacillaceae</taxon>
        <taxon>Peribacillus</taxon>
    </lineage>
</organism>
<dbReference type="InterPro" id="IPR024775">
    <property type="entry name" value="DinB-like"/>
</dbReference>
<dbReference type="EMBL" id="JACXSI010000012">
    <property type="protein sequence ID" value="MBD3108007.1"/>
    <property type="molecule type" value="Genomic_DNA"/>
</dbReference>
<dbReference type="AlphaFoldDB" id="A0A927HAX8"/>
<keyword evidence="3" id="KW-1185">Reference proteome</keyword>
<evidence type="ECO:0000259" key="1">
    <source>
        <dbReference type="Pfam" id="PF12867"/>
    </source>
</evidence>
<comment type="caution">
    <text evidence="2">The sequence shown here is derived from an EMBL/GenBank/DDBJ whole genome shotgun (WGS) entry which is preliminary data.</text>
</comment>
<gene>
    <name evidence="2" type="ORF">IEO70_06475</name>
</gene>
<protein>
    <submittedName>
        <fullName evidence="2">DinB family protein</fullName>
    </submittedName>
</protein>
<dbReference type="Gene3D" id="1.20.120.450">
    <property type="entry name" value="dinb family like domain"/>
    <property type="match status" value="1"/>
</dbReference>
<dbReference type="InterPro" id="IPR034660">
    <property type="entry name" value="DinB/YfiT-like"/>
</dbReference>
<feature type="domain" description="DinB-like" evidence="1">
    <location>
        <begin position="4"/>
        <end position="140"/>
    </location>
</feature>
<dbReference type="RefSeq" id="WP_190997547.1">
    <property type="nucleotide sequence ID" value="NZ_JACXSI010000012.1"/>
</dbReference>
<dbReference type="Proteomes" id="UP000602076">
    <property type="component" value="Unassembled WGS sequence"/>
</dbReference>
<sequence>MSKQFQLTRGMLLDFVNGLNEETAKVQPKGFNNNIHWHIGHLLVTAESFMFGYPKNADNVPAEYAALFGFGTKPADWQGDVPSIETLAGALKEQAGRLAELPESCFVHPLPFKFPKEGIDTVGDLYDLMLHHEAEHLGQMKAMKRIVEA</sequence>
<evidence type="ECO:0000313" key="2">
    <source>
        <dbReference type="EMBL" id="MBD3108007.1"/>
    </source>
</evidence>
<name>A0A927HAX8_9BACI</name>
<proteinExistence type="predicted"/>
<dbReference type="Pfam" id="PF12867">
    <property type="entry name" value="DinB_2"/>
    <property type="match status" value="1"/>
</dbReference>
<accession>A0A927HAX8</accession>
<dbReference type="SUPFAM" id="SSF109854">
    <property type="entry name" value="DinB/YfiT-like putative metalloenzymes"/>
    <property type="match status" value="1"/>
</dbReference>
<evidence type="ECO:0000313" key="3">
    <source>
        <dbReference type="Proteomes" id="UP000602076"/>
    </source>
</evidence>
<reference evidence="2" key="1">
    <citation type="submission" date="2020-09" db="EMBL/GenBank/DDBJ databases">
        <title>Bacillus faecalis sp. nov., a moderately halophilic bacterium isolated from cow faeces.</title>
        <authorList>
            <person name="Jiang L."/>
            <person name="Lee J."/>
        </authorList>
    </citation>
    <scope>NUCLEOTIDE SEQUENCE</scope>
    <source>
        <strain evidence="2">AGMB 02131</strain>
    </source>
</reference>